<dbReference type="EMBL" id="SMKX01000199">
    <property type="protein sequence ID" value="TDD45557.1"/>
    <property type="molecule type" value="Genomic_DNA"/>
</dbReference>
<dbReference type="OrthoDB" id="286090at2"/>
<dbReference type="AlphaFoldDB" id="A0A4V2YL71"/>
<protein>
    <submittedName>
        <fullName evidence="1">RNA-binding protein</fullName>
    </submittedName>
</protein>
<proteinExistence type="predicted"/>
<reference evidence="1 2" key="1">
    <citation type="submission" date="2019-03" db="EMBL/GenBank/DDBJ databases">
        <title>Draft genome sequences of novel Actinobacteria.</title>
        <authorList>
            <person name="Sahin N."/>
            <person name="Ay H."/>
            <person name="Saygin H."/>
        </authorList>
    </citation>
    <scope>NUCLEOTIDE SEQUENCE [LARGE SCALE GENOMIC DNA]</scope>
    <source>
        <strain evidence="1 2">JCM 13523</strain>
    </source>
</reference>
<sequence>MRRQGWQHWGVALAYVYQVTKYDPADWNEAGRYVGPEDEMSDHGPKEAAYLAAVLAFAEECGVTEVSVRQPAVTGFVNFGLEPPIDGHGLAGLFAPDLSDFYDGAVVPIGVGVELVRAMLRDNGAFCVLEVAGVFEVGVGYDQYMRIGSHIPCERAVAATVELGLFPVVMDRQADEDEEFWPPADAGFWAKLSELVASRNTVLLQETPARNLYRWHRLTSESIEGLQLAPRSMLTVWPDLSTDVEAVNATVDGTCEYVWEDRAGRIQHIMLSEPEAGDFPDAVAALVIPIMLSEYHPLLEGALPDPDGVLRARWQAN</sequence>
<organism evidence="1 2">
    <name type="scientific">Kribbella antibiotica</name>
    <dbReference type="NCBI Taxonomy" id="190195"/>
    <lineage>
        <taxon>Bacteria</taxon>
        <taxon>Bacillati</taxon>
        <taxon>Actinomycetota</taxon>
        <taxon>Actinomycetes</taxon>
        <taxon>Propionibacteriales</taxon>
        <taxon>Kribbellaceae</taxon>
        <taxon>Kribbella</taxon>
    </lineage>
</organism>
<dbReference type="Proteomes" id="UP000295124">
    <property type="component" value="Unassembled WGS sequence"/>
</dbReference>
<comment type="caution">
    <text evidence="1">The sequence shown here is derived from an EMBL/GenBank/DDBJ whole genome shotgun (WGS) entry which is preliminary data.</text>
</comment>
<gene>
    <name evidence="1" type="ORF">E1263_38380</name>
</gene>
<accession>A0A4V2YL71</accession>
<evidence type="ECO:0000313" key="1">
    <source>
        <dbReference type="EMBL" id="TDD45557.1"/>
    </source>
</evidence>
<evidence type="ECO:0000313" key="2">
    <source>
        <dbReference type="Proteomes" id="UP000295124"/>
    </source>
</evidence>
<keyword evidence="2" id="KW-1185">Reference proteome</keyword>
<name>A0A4V2YL71_9ACTN</name>